<organism evidence="3 4">
    <name type="scientific">Candidatus Kerfeldbacteria bacterium RIFCSPHIGHO2_02_FULL_42_14</name>
    <dbReference type="NCBI Taxonomy" id="1798540"/>
    <lineage>
        <taxon>Bacteria</taxon>
        <taxon>Candidatus Kerfeldiibacteriota</taxon>
    </lineage>
</organism>
<feature type="domain" description="RRM" evidence="2">
    <location>
        <begin position="3"/>
        <end position="81"/>
    </location>
</feature>
<dbReference type="Pfam" id="PF00076">
    <property type="entry name" value="RRM_1"/>
    <property type="match status" value="1"/>
</dbReference>
<evidence type="ECO:0000313" key="4">
    <source>
        <dbReference type="Proteomes" id="UP000177165"/>
    </source>
</evidence>
<dbReference type="GO" id="GO:0003723">
    <property type="term" value="F:RNA binding"/>
    <property type="evidence" value="ECO:0007669"/>
    <property type="project" value="UniProtKB-KW"/>
</dbReference>
<dbReference type="SUPFAM" id="SSF54928">
    <property type="entry name" value="RNA-binding domain, RBD"/>
    <property type="match status" value="1"/>
</dbReference>
<dbReference type="InterPro" id="IPR012677">
    <property type="entry name" value="Nucleotide-bd_a/b_plait_sf"/>
</dbReference>
<dbReference type="PROSITE" id="PS50102">
    <property type="entry name" value="RRM"/>
    <property type="match status" value="1"/>
</dbReference>
<comment type="caution">
    <text evidence="3">The sequence shown here is derived from an EMBL/GenBank/DDBJ whole genome shotgun (WGS) entry which is preliminary data.</text>
</comment>
<dbReference type="EMBL" id="MHKB01000010">
    <property type="protein sequence ID" value="OGY79105.1"/>
    <property type="molecule type" value="Genomic_DNA"/>
</dbReference>
<accession>A0A1G2AR41</accession>
<dbReference type="SMART" id="SM00360">
    <property type="entry name" value="RRM"/>
    <property type="match status" value="1"/>
</dbReference>
<dbReference type="InterPro" id="IPR035979">
    <property type="entry name" value="RBD_domain_sf"/>
</dbReference>
<evidence type="ECO:0000256" key="1">
    <source>
        <dbReference type="ARBA" id="ARBA00022884"/>
    </source>
</evidence>
<gene>
    <name evidence="3" type="ORF">A3B74_01400</name>
</gene>
<evidence type="ECO:0000259" key="2">
    <source>
        <dbReference type="PROSITE" id="PS50102"/>
    </source>
</evidence>
<evidence type="ECO:0000313" key="3">
    <source>
        <dbReference type="EMBL" id="OGY79105.1"/>
    </source>
</evidence>
<keyword evidence="1" id="KW-0694">RNA-binding</keyword>
<dbReference type="InterPro" id="IPR000504">
    <property type="entry name" value="RRM_dom"/>
</dbReference>
<proteinExistence type="predicted"/>
<dbReference type="PANTHER" id="PTHR15241:SF304">
    <property type="entry name" value="RRM DOMAIN-CONTAINING PROTEIN"/>
    <property type="match status" value="1"/>
</dbReference>
<dbReference type="InterPro" id="IPR048289">
    <property type="entry name" value="RRM2_NsCP33-like"/>
</dbReference>
<name>A0A1G2AR41_9BACT</name>
<sequence>MENKLFVGNIDWNTQEDELRALFEQHAPVQEAVIIKDKFSGRSKGFGFVTLESAEAVEKVIGALNGYQLNGRPIVVSKARPAKPKTSRSNDRY</sequence>
<dbReference type="STRING" id="1798540.A3B74_01400"/>
<dbReference type="AlphaFoldDB" id="A0A1G2AR41"/>
<dbReference type="Gene3D" id="3.30.70.330">
    <property type="match status" value="1"/>
</dbReference>
<dbReference type="Proteomes" id="UP000177165">
    <property type="component" value="Unassembled WGS sequence"/>
</dbReference>
<dbReference type="CDD" id="cd21608">
    <property type="entry name" value="RRM2_NsCP33_like"/>
    <property type="match status" value="1"/>
</dbReference>
<reference evidence="3 4" key="1">
    <citation type="journal article" date="2016" name="Nat. Commun.">
        <title>Thousands of microbial genomes shed light on interconnected biogeochemical processes in an aquifer system.</title>
        <authorList>
            <person name="Anantharaman K."/>
            <person name="Brown C.T."/>
            <person name="Hug L.A."/>
            <person name="Sharon I."/>
            <person name="Castelle C.J."/>
            <person name="Probst A.J."/>
            <person name="Thomas B.C."/>
            <person name="Singh A."/>
            <person name="Wilkins M.J."/>
            <person name="Karaoz U."/>
            <person name="Brodie E.L."/>
            <person name="Williams K.H."/>
            <person name="Hubbard S.S."/>
            <person name="Banfield J.F."/>
        </authorList>
    </citation>
    <scope>NUCLEOTIDE SEQUENCE [LARGE SCALE GENOMIC DNA]</scope>
</reference>
<protein>
    <recommendedName>
        <fullName evidence="2">RRM domain-containing protein</fullName>
    </recommendedName>
</protein>
<dbReference type="PANTHER" id="PTHR15241">
    <property type="entry name" value="TRANSFORMER-2-RELATED"/>
    <property type="match status" value="1"/>
</dbReference>